<dbReference type="EMBL" id="CP006644">
    <property type="protein sequence ID" value="AHE54153.1"/>
    <property type="molecule type" value="Genomic_DNA"/>
</dbReference>
<keyword evidence="1" id="KW-0812">Transmembrane</keyword>
<reference evidence="2 3" key="1">
    <citation type="submission" date="2013-07" db="EMBL/GenBank/DDBJ databases">
        <title>Completed genome of Sphingomonas sanxanigenens NX02.</title>
        <authorList>
            <person name="Ma T."/>
            <person name="Huang H."/>
            <person name="Wu M."/>
            <person name="Li X."/>
            <person name="Li G."/>
        </authorList>
    </citation>
    <scope>NUCLEOTIDE SEQUENCE [LARGE SCALE GENOMIC DNA]</scope>
    <source>
        <strain evidence="2 3">NX02</strain>
    </source>
</reference>
<keyword evidence="1" id="KW-1133">Transmembrane helix</keyword>
<sequence length="47" mass="5333">MGHPPETRSDVVTFDLPLVPREEVLGYMLGGGIIIIRNWPARTRMLK</sequence>
<dbReference type="AlphaFoldDB" id="W0ACY5"/>
<dbReference type="PATRIC" id="fig|1123269.5.peg.2381"/>
<organism evidence="2 3">
    <name type="scientific">Sphingomonas sanxanigenens DSM 19645 = NX02</name>
    <dbReference type="NCBI Taxonomy" id="1123269"/>
    <lineage>
        <taxon>Bacteria</taxon>
        <taxon>Pseudomonadati</taxon>
        <taxon>Pseudomonadota</taxon>
        <taxon>Alphaproteobacteria</taxon>
        <taxon>Sphingomonadales</taxon>
        <taxon>Sphingomonadaceae</taxon>
        <taxon>Sphingomonas</taxon>
    </lineage>
</organism>
<gene>
    <name evidence="2" type="ORF">NX02_12255</name>
</gene>
<dbReference type="KEGG" id="ssan:NX02_12255"/>
<dbReference type="HOGENOM" id="CLU_3173332_0_0_5"/>
<keyword evidence="1" id="KW-0472">Membrane</keyword>
<name>W0ACY5_9SPHN</name>
<keyword evidence="3" id="KW-1185">Reference proteome</keyword>
<evidence type="ECO:0000256" key="1">
    <source>
        <dbReference type="SAM" id="Phobius"/>
    </source>
</evidence>
<evidence type="ECO:0000313" key="2">
    <source>
        <dbReference type="EMBL" id="AHE54153.1"/>
    </source>
</evidence>
<protein>
    <submittedName>
        <fullName evidence="2">Uncharacterized protein</fullName>
    </submittedName>
</protein>
<feature type="transmembrane region" description="Helical" evidence="1">
    <location>
        <begin position="24"/>
        <end position="40"/>
    </location>
</feature>
<accession>W0ACY5</accession>
<proteinExistence type="predicted"/>
<dbReference type="Proteomes" id="UP000018851">
    <property type="component" value="Chromosome"/>
</dbReference>
<evidence type="ECO:0000313" key="3">
    <source>
        <dbReference type="Proteomes" id="UP000018851"/>
    </source>
</evidence>